<dbReference type="RefSeq" id="WP_140998181.1">
    <property type="nucleotide sequence ID" value="NZ_VDCZ01000008.1"/>
</dbReference>
<keyword evidence="2" id="KW-1185">Reference proteome</keyword>
<dbReference type="AlphaFoldDB" id="A0A6I4ISL3"/>
<evidence type="ECO:0008006" key="3">
    <source>
        <dbReference type="Google" id="ProtNLM"/>
    </source>
</evidence>
<dbReference type="EMBL" id="WQLW01000008">
    <property type="protein sequence ID" value="MVO09806.1"/>
    <property type="molecule type" value="Genomic_DNA"/>
</dbReference>
<reference evidence="2" key="1">
    <citation type="submission" date="2019-05" db="EMBL/GenBank/DDBJ databases">
        <title>Flavobacterium profundi sp. nov., isolated from a deep-sea seamount.</title>
        <authorList>
            <person name="Zhang D.-C."/>
        </authorList>
    </citation>
    <scope>NUCLEOTIDE SEQUENCE [LARGE SCALE GENOMIC DNA]</scope>
    <source>
        <strain evidence="2">TP390</strain>
    </source>
</reference>
<dbReference type="Proteomes" id="UP000431264">
    <property type="component" value="Unassembled WGS sequence"/>
</dbReference>
<comment type="caution">
    <text evidence="1">The sequence shown here is derived from an EMBL/GenBank/DDBJ whole genome shotgun (WGS) entry which is preliminary data.</text>
</comment>
<organism evidence="1 2">
    <name type="scientific">Flavobacterium profundi</name>
    <dbReference type="NCBI Taxonomy" id="1774945"/>
    <lineage>
        <taxon>Bacteria</taxon>
        <taxon>Pseudomonadati</taxon>
        <taxon>Bacteroidota</taxon>
        <taxon>Flavobacteriia</taxon>
        <taxon>Flavobacteriales</taxon>
        <taxon>Flavobacteriaceae</taxon>
        <taxon>Flavobacterium</taxon>
    </lineage>
</organism>
<name>A0A6I4ISL3_9FLAO</name>
<evidence type="ECO:0000313" key="2">
    <source>
        <dbReference type="Proteomes" id="UP000431264"/>
    </source>
</evidence>
<proteinExistence type="predicted"/>
<accession>A0A6I4ISL3</accession>
<sequence length="171" mass="20070">MEYVLEKIIEAIDAAKPNLPSKEILSTIAFKWNNNELTTWDGGFDLNEKKREKIVHLLAPNFIKKDSNYLEILRFLLSQEIENCCEGEFCTTTLRNCYDYLANYKNLEDVLLLLSANDDTSFDANSALFKDRLFYNGYTNVIKYIKSQKNIDKEIIERFEYYGNYFGYNAE</sequence>
<gene>
    <name evidence="1" type="ORF">GOQ30_11610</name>
</gene>
<evidence type="ECO:0000313" key="1">
    <source>
        <dbReference type="EMBL" id="MVO09806.1"/>
    </source>
</evidence>
<protein>
    <recommendedName>
        <fullName evidence="3">DUF4375 domain-containing protein</fullName>
    </recommendedName>
</protein>